<dbReference type="InterPro" id="IPR024466">
    <property type="entry name" value="CHP02679_N"/>
</dbReference>
<dbReference type="EMBL" id="CP018335">
    <property type="protein sequence ID" value="APM37642.1"/>
    <property type="molecule type" value="Genomic_DNA"/>
</dbReference>
<evidence type="ECO:0008006" key="5">
    <source>
        <dbReference type="Google" id="ProtNLM"/>
    </source>
</evidence>
<dbReference type="AlphaFoldDB" id="A0A1L5F3W6"/>
<sequence length="437" mass="50941">MDEKLLEECVDYFKNNPGFKRAFKKIEEKYKSLGVLGGTINLVNLSDFEKDAFTGFFKKNYYKKEASIKVENFVKALGDTKFSGVDFKIVLEKYFNHKFYSKKEEKTQYDEKRYLFYKGIMDELHASRGKQWLSIILESDGSGTRFINQKYHEDRENLKYNLKAVCRAVDIISFNRDNLIRLAVLASRVTKNPHFFDNDKDAGKLLVFAIIFFKKVPYPKNAEGLSELMYSAGIIRDEVSNYTLCSGMLAYSEKNEIHRGWQGFYNSGEPIQVSLFNISRTTRIVSPCKKVYVFENPTVFTEILNRTLEIKPSLMCTFGNFKLASLILMDKLVESGALIYYSGDMDPEGIIMADKLNLRYGKKLILWRYDIEDYKNIISDVELGEMRIKKLQLVESPKLKKICETIINYKRAAYQELLIDKYEEDIRKAEILFKDLK</sequence>
<dbReference type="RefSeq" id="WP_073537330.1">
    <property type="nucleotide sequence ID" value="NZ_CP018335.1"/>
</dbReference>
<feature type="domain" description="DUF2399" evidence="1">
    <location>
        <begin position="284"/>
        <end position="425"/>
    </location>
</feature>
<name>A0A1L5F3W6_CLOKL</name>
<organism evidence="3 4">
    <name type="scientific">Clostridium kluyveri</name>
    <dbReference type="NCBI Taxonomy" id="1534"/>
    <lineage>
        <taxon>Bacteria</taxon>
        <taxon>Bacillati</taxon>
        <taxon>Bacillota</taxon>
        <taxon>Clostridia</taxon>
        <taxon>Eubacteriales</taxon>
        <taxon>Clostridiaceae</taxon>
        <taxon>Clostridium</taxon>
    </lineage>
</organism>
<dbReference type="Proteomes" id="UP000184604">
    <property type="component" value="Chromosome"/>
</dbReference>
<reference evidence="3 4" key="1">
    <citation type="submission" date="2016-12" db="EMBL/GenBank/DDBJ databases">
        <title>Complete genome sequence of Clostridium kluyveri JZZ isolated from the pit mud of a Chinese flavor liquor-making factory.</title>
        <authorList>
            <person name="Wang Y."/>
        </authorList>
    </citation>
    <scope>NUCLEOTIDE SEQUENCE [LARGE SCALE GENOMIC DNA]</scope>
    <source>
        <strain evidence="3 4">JZZ</strain>
    </source>
</reference>
<dbReference type="Pfam" id="PF09664">
    <property type="entry name" value="DUF2399"/>
    <property type="match status" value="1"/>
</dbReference>
<evidence type="ECO:0000259" key="1">
    <source>
        <dbReference type="Pfam" id="PF09664"/>
    </source>
</evidence>
<dbReference type="OrthoDB" id="1661308at2"/>
<evidence type="ECO:0000313" key="4">
    <source>
        <dbReference type="Proteomes" id="UP000184604"/>
    </source>
</evidence>
<accession>A0A1L5F3W6</accession>
<dbReference type="InterPro" id="IPR024465">
    <property type="entry name" value="DUF2399"/>
</dbReference>
<proteinExistence type="predicted"/>
<dbReference type="Pfam" id="PF11796">
    <property type="entry name" value="DUF3323"/>
    <property type="match status" value="1"/>
</dbReference>
<evidence type="ECO:0000313" key="3">
    <source>
        <dbReference type="EMBL" id="APM37642.1"/>
    </source>
</evidence>
<protein>
    <recommendedName>
        <fullName evidence="5">TIGR02679 family protein</fullName>
    </recommendedName>
</protein>
<gene>
    <name evidence="3" type="ORF">BS101_02175</name>
</gene>
<evidence type="ECO:0000259" key="2">
    <source>
        <dbReference type="Pfam" id="PF11796"/>
    </source>
</evidence>
<feature type="domain" description="Conserved hypothetical protein CHP02679 N terminus" evidence="2">
    <location>
        <begin position="36"/>
        <end position="249"/>
    </location>
</feature>